<reference evidence="3 4" key="1">
    <citation type="journal article" date="2021" name="Cell">
        <title>Tracing the genetic footprints of vertebrate landing in non-teleost ray-finned fishes.</title>
        <authorList>
            <person name="Bi X."/>
            <person name="Wang K."/>
            <person name="Yang L."/>
            <person name="Pan H."/>
            <person name="Jiang H."/>
            <person name="Wei Q."/>
            <person name="Fang M."/>
            <person name="Yu H."/>
            <person name="Zhu C."/>
            <person name="Cai Y."/>
            <person name="He Y."/>
            <person name="Gan X."/>
            <person name="Zeng H."/>
            <person name="Yu D."/>
            <person name="Zhu Y."/>
            <person name="Jiang H."/>
            <person name="Qiu Q."/>
            <person name="Yang H."/>
            <person name="Zhang Y.E."/>
            <person name="Wang W."/>
            <person name="Zhu M."/>
            <person name="He S."/>
            <person name="Zhang G."/>
        </authorList>
    </citation>
    <scope>NUCLEOTIDE SEQUENCE [LARGE SCALE GENOMIC DNA]</scope>
    <source>
        <strain evidence="3">Bchr_013</strain>
    </source>
</reference>
<evidence type="ECO:0000256" key="1">
    <source>
        <dbReference type="RuleBase" id="RU363019"/>
    </source>
</evidence>
<sequence length="156" mass="16786">MSIYGATFPDENFKLKHLGAGWVSMANAGPDTNGSQFFITSAKAPWLDGKHVVFGKVLEGMRMNEKEQGSCVWWAGSETPSSTPSACVQSGAVAAMAWWAGSESAHQASVLHTNDSCGPGDYGQRVTPCCQKLPEQRNRLLPAIACSVPRLKITER</sequence>
<accession>A0A8X7XER9</accession>
<keyword evidence="1" id="KW-0697">Rotamase</keyword>
<dbReference type="Gene3D" id="2.40.100.10">
    <property type="entry name" value="Cyclophilin-like"/>
    <property type="match status" value="1"/>
</dbReference>
<comment type="function">
    <text evidence="1">PPIases accelerate the folding of proteins. It catalyzes the cis-trans isomerization of proline imidic peptide bonds in oligopeptides.</text>
</comment>
<dbReference type="InterPro" id="IPR029000">
    <property type="entry name" value="Cyclophilin-like_dom_sf"/>
</dbReference>
<dbReference type="Proteomes" id="UP000886611">
    <property type="component" value="Unassembled WGS sequence"/>
</dbReference>
<organism evidence="3 4">
    <name type="scientific">Polypterus senegalus</name>
    <name type="common">Senegal bichir</name>
    <dbReference type="NCBI Taxonomy" id="55291"/>
    <lineage>
        <taxon>Eukaryota</taxon>
        <taxon>Metazoa</taxon>
        <taxon>Chordata</taxon>
        <taxon>Craniata</taxon>
        <taxon>Vertebrata</taxon>
        <taxon>Euteleostomi</taxon>
        <taxon>Actinopterygii</taxon>
        <taxon>Polypteriformes</taxon>
        <taxon>Polypteridae</taxon>
        <taxon>Polypterus</taxon>
    </lineage>
</organism>
<feature type="domain" description="PPIase cyclophilin-type" evidence="2">
    <location>
        <begin position="1"/>
        <end position="66"/>
    </location>
</feature>
<evidence type="ECO:0000313" key="3">
    <source>
        <dbReference type="EMBL" id="KAG2466821.1"/>
    </source>
</evidence>
<dbReference type="GO" id="GO:0006457">
    <property type="term" value="P:protein folding"/>
    <property type="evidence" value="ECO:0007669"/>
    <property type="project" value="TreeGrafter"/>
</dbReference>
<keyword evidence="1 3" id="KW-0413">Isomerase</keyword>
<keyword evidence="4" id="KW-1185">Reference proteome</keyword>
<gene>
    <name evidence="3" type="primary">Cyp</name>
    <name evidence="3" type="ORF">GTO96_0020617</name>
</gene>
<dbReference type="AlphaFoldDB" id="A0A8X7XER9"/>
<dbReference type="GO" id="GO:0005737">
    <property type="term" value="C:cytoplasm"/>
    <property type="evidence" value="ECO:0007669"/>
    <property type="project" value="TreeGrafter"/>
</dbReference>
<feature type="non-terminal residue" evidence="3">
    <location>
        <position position="156"/>
    </location>
</feature>
<dbReference type="InterPro" id="IPR002130">
    <property type="entry name" value="Cyclophilin-type_PPIase_dom"/>
</dbReference>
<dbReference type="PROSITE" id="PS50072">
    <property type="entry name" value="CSA_PPIASE_2"/>
    <property type="match status" value="1"/>
</dbReference>
<dbReference type="GO" id="GO:0003755">
    <property type="term" value="F:peptidyl-prolyl cis-trans isomerase activity"/>
    <property type="evidence" value="ECO:0007669"/>
    <property type="project" value="UniProtKB-UniRule"/>
</dbReference>
<dbReference type="Pfam" id="PF00160">
    <property type="entry name" value="Pro_isomerase"/>
    <property type="match status" value="1"/>
</dbReference>
<protein>
    <recommendedName>
        <fullName evidence="1">Peptidyl-prolyl cis-trans isomerase</fullName>
        <shortName evidence="1">PPIase</shortName>
        <ecNumber evidence="1">5.2.1.8</ecNumber>
    </recommendedName>
</protein>
<comment type="similarity">
    <text evidence="1">Belongs to the cyclophilin-type PPIase family.</text>
</comment>
<comment type="catalytic activity">
    <reaction evidence="1">
        <text>[protein]-peptidylproline (omega=180) = [protein]-peptidylproline (omega=0)</text>
        <dbReference type="Rhea" id="RHEA:16237"/>
        <dbReference type="Rhea" id="RHEA-COMP:10747"/>
        <dbReference type="Rhea" id="RHEA-COMP:10748"/>
        <dbReference type="ChEBI" id="CHEBI:83833"/>
        <dbReference type="ChEBI" id="CHEBI:83834"/>
        <dbReference type="EC" id="5.2.1.8"/>
    </reaction>
</comment>
<name>A0A8X7XER9_POLSE</name>
<evidence type="ECO:0000259" key="2">
    <source>
        <dbReference type="PROSITE" id="PS50072"/>
    </source>
</evidence>
<dbReference type="GO" id="GO:0016018">
    <property type="term" value="F:cyclosporin A binding"/>
    <property type="evidence" value="ECO:0007669"/>
    <property type="project" value="TreeGrafter"/>
</dbReference>
<evidence type="ECO:0000313" key="4">
    <source>
        <dbReference type="Proteomes" id="UP000886611"/>
    </source>
</evidence>
<dbReference type="SUPFAM" id="SSF50891">
    <property type="entry name" value="Cyclophilin-like"/>
    <property type="match status" value="1"/>
</dbReference>
<proteinExistence type="inferred from homology"/>
<feature type="non-terminal residue" evidence="3">
    <location>
        <position position="1"/>
    </location>
</feature>
<dbReference type="EMBL" id="JAATIS010001241">
    <property type="protein sequence ID" value="KAG2466821.1"/>
    <property type="molecule type" value="Genomic_DNA"/>
</dbReference>
<dbReference type="PRINTS" id="PR00153">
    <property type="entry name" value="CSAPPISMRASE"/>
</dbReference>
<comment type="caution">
    <text evidence="3">The sequence shown here is derived from an EMBL/GenBank/DDBJ whole genome shotgun (WGS) entry which is preliminary data.</text>
</comment>
<dbReference type="PANTHER" id="PTHR11071:SF11">
    <property type="entry name" value="PEPTIDYL-PROLYL CIS-TRANS ISOMERASE C"/>
    <property type="match status" value="1"/>
</dbReference>
<dbReference type="EC" id="5.2.1.8" evidence="1"/>
<dbReference type="PANTHER" id="PTHR11071">
    <property type="entry name" value="PEPTIDYL-PROLYL CIS-TRANS ISOMERASE"/>
    <property type="match status" value="1"/>
</dbReference>